<evidence type="ECO:0000256" key="2">
    <source>
        <dbReference type="ARBA" id="ARBA00010989"/>
    </source>
</evidence>
<evidence type="ECO:0000256" key="6">
    <source>
        <dbReference type="ARBA" id="ARBA00023002"/>
    </source>
</evidence>
<evidence type="ECO:0000256" key="5">
    <source>
        <dbReference type="ARBA" id="ARBA00022827"/>
    </source>
</evidence>
<evidence type="ECO:0000313" key="11">
    <source>
        <dbReference type="EMBL" id="RGP71256.1"/>
    </source>
</evidence>
<feature type="domain" description="MmgE/PrpD N-terminal" evidence="9">
    <location>
        <begin position="10"/>
        <end position="257"/>
    </location>
</feature>
<reference evidence="11 12" key="1">
    <citation type="journal article" date="2018" name="PLoS Pathog.">
        <title>Evolution of structural diversity of trichothecenes, a family of toxins produced by plant pathogenic and entomopathogenic fungi.</title>
        <authorList>
            <person name="Proctor R.H."/>
            <person name="McCormick S.P."/>
            <person name="Kim H.S."/>
            <person name="Cardoza R.E."/>
            <person name="Stanley A.M."/>
            <person name="Lindo L."/>
            <person name="Kelly A."/>
            <person name="Brown D.W."/>
            <person name="Lee T."/>
            <person name="Vaughan M.M."/>
            <person name="Alexander N.J."/>
            <person name="Busman M."/>
            <person name="Gutierrez S."/>
        </authorList>
    </citation>
    <scope>NUCLEOTIDE SEQUENCE [LARGE SCALE GENOMIC DNA]</scope>
    <source>
        <strain evidence="11 12">NRRL 20695</strain>
    </source>
</reference>
<comment type="catalytic activity">
    <reaction evidence="7">
        <text>sarcosine + O2 + H2O = formaldehyde + glycine + H2O2</text>
        <dbReference type="Rhea" id="RHEA:13313"/>
        <dbReference type="ChEBI" id="CHEBI:15377"/>
        <dbReference type="ChEBI" id="CHEBI:15379"/>
        <dbReference type="ChEBI" id="CHEBI:16240"/>
        <dbReference type="ChEBI" id="CHEBI:16842"/>
        <dbReference type="ChEBI" id="CHEBI:57305"/>
        <dbReference type="ChEBI" id="CHEBI:57433"/>
        <dbReference type="EC" id="1.5.3.1"/>
    </reaction>
</comment>
<dbReference type="InterPro" id="IPR045336">
    <property type="entry name" value="MmgE_PrpD_N"/>
</dbReference>
<dbReference type="Pfam" id="PF01266">
    <property type="entry name" value="DAO"/>
    <property type="match status" value="1"/>
</dbReference>
<dbReference type="InterPro" id="IPR036148">
    <property type="entry name" value="MmgE/PrpD_sf"/>
</dbReference>
<dbReference type="AlphaFoldDB" id="A0A395SFU3"/>
<feature type="domain" description="MmgE/PrpD C-terminal" evidence="10">
    <location>
        <begin position="283"/>
        <end position="454"/>
    </location>
</feature>
<proteinExistence type="inferred from homology"/>
<gene>
    <name evidence="11" type="ORF">FLONG3_7206</name>
</gene>
<dbReference type="InterPro" id="IPR006076">
    <property type="entry name" value="FAD-dep_OxRdtase"/>
</dbReference>
<organism evidence="11 12">
    <name type="scientific">Fusarium longipes</name>
    <dbReference type="NCBI Taxonomy" id="694270"/>
    <lineage>
        <taxon>Eukaryota</taxon>
        <taxon>Fungi</taxon>
        <taxon>Dikarya</taxon>
        <taxon>Ascomycota</taxon>
        <taxon>Pezizomycotina</taxon>
        <taxon>Sordariomycetes</taxon>
        <taxon>Hypocreomycetidae</taxon>
        <taxon>Hypocreales</taxon>
        <taxon>Nectriaceae</taxon>
        <taxon>Fusarium</taxon>
    </lineage>
</organism>
<evidence type="ECO:0000259" key="8">
    <source>
        <dbReference type="Pfam" id="PF01266"/>
    </source>
</evidence>
<dbReference type="Pfam" id="PF03972">
    <property type="entry name" value="MmgE_PrpD_N"/>
    <property type="match status" value="1"/>
</dbReference>
<dbReference type="InterPro" id="IPR045170">
    <property type="entry name" value="MTOX"/>
</dbReference>
<dbReference type="Proteomes" id="UP000266234">
    <property type="component" value="Unassembled WGS sequence"/>
</dbReference>
<dbReference type="PANTHER" id="PTHR10961:SF7">
    <property type="entry name" value="FAD DEPENDENT OXIDOREDUCTASE DOMAIN-CONTAINING PROTEIN"/>
    <property type="match status" value="1"/>
</dbReference>
<dbReference type="SUPFAM" id="SSF54373">
    <property type="entry name" value="FAD-linked reductases, C-terminal domain"/>
    <property type="match status" value="1"/>
</dbReference>
<evidence type="ECO:0000256" key="3">
    <source>
        <dbReference type="ARBA" id="ARBA00012769"/>
    </source>
</evidence>
<evidence type="ECO:0000313" key="12">
    <source>
        <dbReference type="Proteomes" id="UP000266234"/>
    </source>
</evidence>
<accession>A0A395SFU3</accession>
<dbReference type="InterPro" id="IPR045337">
    <property type="entry name" value="MmgE_PrpD_C"/>
</dbReference>
<keyword evidence="4" id="KW-0285">Flavoprotein</keyword>
<comment type="similarity">
    <text evidence="2">Belongs to the MSOX/MTOX family.</text>
</comment>
<comment type="caution">
    <text evidence="11">The sequence shown here is derived from an EMBL/GenBank/DDBJ whole genome shotgun (WGS) entry which is preliminary data.</text>
</comment>
<dbReference type="InterPro" id="IPR036188">
    <property type="entry name" value="FAD/NAD-bd_sf"/>
</dbReference>
<dbReference type="GO" id="GO:0016829">
    <property type="term" value="F:lyase activity"/>
    <property type="evidence" value="ECO:0007669"/>
    <property type="project" value="InterPro"/>
</dbReference>
<name>A0A395SFU3_9HYPO</name>
<dbReference type="Gene3D" id="1.10.4100.10">
    <property type="entry name" value="2-methylcitrate dehydratase PrpD"/>
    <property type="match status" value="1"/>
</dbReference>
<comment type="cofactor">
    <cofactor evidence="1">
        <name>FAD</name>
        <dbReference type="ChEBI" id="CHEBI:57692"/>
    </cofactor>
</comment>
<dbReference type="STRING" id="694270.A0A395SFU3"/>
<dbReference type="NCBIfam" id="NF008425">
    <property type="entry name" value="PRK11259.1"/>
    <property type="match status" value="1"/>
</dbReference>
<keyword evidence="6" id="KW-0560">Oxidoreductase</keyword>
<sequence length="888" mass="97066">MSSSEPSPTKQLSQWVSDLKLDDIPDSIRTRAKYLILDGLACAFVGSHLPWSETASQAILSLEPTQGDASLIGWGGRKVTALTAALLNGTFIQGCELDDWHSEAPLHSNSIILPALLAAAQQSHSKNSGKDFLLATIAGYETGPRVGRCLWGTHVLSSGWHSGAVFGPAAAAASVSKLYGLDVDKIEDAFGIACTQACGLMSAQFESDVKRMHHGIAARNGLMAVVLAKGGYVGIKQVFEREYGGFLKQFSSGNGKQPQYRIEELTSELGTKWQTDNIRVKPYAAMAGTHPSIDCIRYLQEHNPDKMKNFDQIKKIEILLGEAAFHHGGWKATRPLTAIGAQMSNSFTVATQIVHGQVLMPQFSPDMLEDERVWRLVDATECKLHITDGDSIGCQEVRLEFEDGTVLHRGVPNAFGVDPPLSNDDIVTKWKDLTKDIVESNVVDKIEEIVLSLEEQDDLVTLFDLAAGLINPGTITPYKIKKQTPNHTHHDTDTNTNIDMTMEKFDVAVVGLGALGSAAAWQAARKGAKIIGFEQFEFGHVRGASHDTSRIVRTAYDAPEYVALAKAAYKDWAELEKDSGVHLLTVTGGIVVLANDQAWTAGFKISDYTASLDANNVPYELLGPQEVKRRWPMVDIRDHEQAVYTADTGIAHAGKSVMAMQFVARARGAILKENTPVTEILPKEKGVIVKTSNGDVEASKVILAADAWTNKLLAPLGAQIPLDIMQEQITYFKPANPESFAPSQFPVWIRVVDGKSYYGFPTYGEPTIKAGRDVSGNRVTLEERSYTPNPKLFQELTSFMHDFISKDEKLEALRTITCQYTITPNRQFILSALKEYPDVMVALGAAHAFKFAPVIGRVMAELAIDGTTTEDLSKFGMPSLEGTIKSKM</sequence>
<keyword evidence="5" id="KW-0274">FAD</keyword>
<dbReference type="SUPFAM" id="SSF103378">
    <property type="entry name" value="2-methylcitrate dehydratase PrpD"/>
    <property type="match status" value="1"/>
</dbReference>
<dbReference type="Gene3D" id="3.30.9.10">
    <property type="entry name" value="D-Amino Acid Oxidase, subunit A, domain 2"/>
    <property type="match status" value="1"/>
</dbReference>
<dbReference type="GO" id="GO:0050660">
    <property type="term" value="F:flavin adenine dinucleotide binding"/>
    <property type="evidence" value="ECO:0007669"/>
    <property type="project" value="InterPro"/>
</dbReference>
<dbReference type="EMBL" id="PXOG01000162">
    <property type="protein sequence ID" value="RGP71256.1"/>
    <property type="molecule type" value="Genomic_DNA"/>
</dbReference>
<dbReference type="EC" id="1.5.3.1" evidence="3"/>
<evidence type="ECO:0000256" key="7">
    <source>
        <dbReference type="ARBA" id="ARBA00052742"/>
    </source>
</evidence>
<evidence type="ECO:0000259" key="9">
    <source>
        <dbReference type="Pfam" id="PF03972"/>
    </source>
</evidence>
<protein>
    <recommendedName>
        <fullName evidence="3">sarcosine oxidasee (formaldehyde-forming)</fullName>
        <ecNumber evidence="3">1.5.3.1</ecNumber>
    </recommendedName>
</protein>
<dbReference type="Gene3D" id="3.50.50.60">
    <property type="entry name" value="FAD/NAD(P)-binding domain"/>
    <property type="match status" value="1"/>
</dbReference>
<evidence type="ECO:0000259" key="10">
    <source>
        <dbReference type="Pfam" id="PF19305"/>
    </source>
</evidence>
<dbReference type="InterPro" id="IPR042183">
    <property type="entry name" value="MmgE/PrpD_sf_1"/>
</dbReference>
<dbReference type="GO" id="GO:0008115">
    <property type="term" value="F:sarcosine oxidase activity"/>
    <property type="evidence" value="ECO:0007669"/>
    <property type="project" value="UniProtKB-EC"/>
</dbReference>
<evidence type="ECO:0000256" key="1">
    <source>
        <dbReference type="ARBA" id="ARBA00001974"/>
    </source>
</evidence>
<dbReference type="OrthoDB" id="10267976at2759"/>
<feature type="domain" description="FAD dependent oxidoreductase" evidence="8">
    <location>
        <begin position="506"/>
        <end position="862"/>
    </location>
</feature>
<dbReference type="FunFam" id="3.50.50.60:FF:000189">
    <property type="entry name" value="Monomeric sarcosine oxidase"/>
    <property type="match status" value="1"/>
</dbReference>
<dbReference type="Pfam" id="PF19305">
    <property type="entry name" value="MmgE_PrpD_C"/>
    <property type="match status" value="1"/>
</dbReference>
<evidence type="ECO:0000256" key="4">
    <source>
        <dbReference type="ARBA" id="ARBA00022630"/>
    </source>
</evidence>
<dbReference type="PANTHER" id="PTHR10961">
    <property type="entry name" value="PEROXISOMAL SARCOSINE OXIDASE"/>
    <property type="match status" value="1"/>
</dbReference>
<keyword evidence="12" id="KW-1185">Reference proteome</keyword>
<dbReference type="SUPFAM" id="SSF51905">
    <property type="entry name" value="FAD/NAD(P)-binding domain"/>
    <property type="match status" value="1"/>
</dbReference>